<keyword evidence="4 5" id="KW-0472">Membrane</keyword>
<dbReference type="GO" id="GO:0005886">
    <property type="term" value="C:plasma membrane"/>
    <property type="evidence" value="ECO:0007669"/>
    <property type="project" value="UniProtKB-SubCell"/>
</dbReference>
<proteinExistence type="inferred from homology"/>
<feature type="transmembrane region" description="Helical" evidence="5">
    <location>
        <begin position="55"/>
        <end position="76"/>
    </location>
</feature>
<dbReference type="SUPFAM" id="SSF161098">
    <property type="entry name" value="MetI-like"/>
    <property type="match status" value="2"/>
</dbReference>
<evidence type="ECO:0000313" key="8">
    <source>
        <dbReference type="EMBL" id="RNM42464.1"/>
    </source>
</evidence>
<reference evidence="7 9" key="1">
    <citation type="journal article" date="2018" name="Elife">
        <title>Discovery and characterization of a prevalent human gut bacterial enzyme sufficient for the inactivation of a family of plant toxins.</title>
        <authorList>
            <person name="Koppel N."/>
            <person name="Bisanz J.E."/>
            <person name="Pandelia M.E."/>
            <person name="Turnbaugh P.J."/>
            <person name="Balskus E.P."/>
        </authorList>
    </citation>
    <scope>NUCLEOTIDE SEQUENCE [LARGE SCALE GENOMIC DNA]</scope>
    <source>
        <strain evidence="7 9">DSM 16107</strain>
    </source>
</reference>
<feature type="transmembrane region" description="Helical" evidence="5">
    <location>
        <begin position="88"/>
        <end position="109"/>
    </location>
</feature>
<protein>
    <submittedName>
        <fullName evidence="8">Phosphonate ABC transporter permease</fullName>
    </submittedName>
</protein>
<dbReference type="EMBL" id="PPTT01000005">
    <property type="protein sequence ID" value="RDB70471.1"/>
    <property type="molecule type" value="Genomic_DNA"/>
</dbReference>
<evidence type="ECO:0000313" key="9">
    <source>
        <dbReference type="Proteomes" id="UP000253817"/>
    </source>
</evidence>
<dbReference type="Proteomes" id="UP000253817">
    <property type="component" value="Unassembled WGS sequence"/>
</dbReference>
<evidence type="ECO:0000313" key="7">
    <source>
        <dbReference type="EMBL" id="RDB70471.1"/>
    </source>
</evidence>
<dbReference type="PANTHER" id="PTHR43496:SF1">
    <property type="entry name" value="POLYGALACTURONAN_RHAMNOGALACTURONAN TRANSPORT SYSTEM PERMEASE PROTEIN YTEP"/>
    <property type="match status" value="1"/>
</dbReference>
<keyword evidence="2 5" id="KW-0812">Transmembrane</keyword>
<dbReference type="OrthoDB" id="366726at2"/>
<dbReference type="InterPro" id="IPR000515">
    <property type="entry name" value="MetI-like"/>
</dbReference>
<feature type="domain" description="ABC transmembrane type-1" evidence="6">
    <location>
        <begin position="51"/>
        <end position="249"/>
    </location>
</feature>
<keyword evidence="3 5" id="KW-1133">Transmembrane helix</keyword>
<gene>
    <name evidence="7" type="ORF">C1876_04375</name>
    <name evidence="8" type="ORF">DMP09_04860</name>
</gene>
<organism evidence="8 10">
    <name type="scientific">Eggerthella sinensis</name>
    <dbReference type="NCBI Taxonomy" id="242230"/>
    <lineage>
        <taxon>Bacteria</taxon>
        <taxon>Bacillati</taxon>
        <taxon>Actinomycetota</taxon>
        <taxon>Coriobacteriia</taxon>
        <taxon>Eggerthellales</taxon>
        <taxon>Eggerthellaceae</taxon>
        <taxon>Eggerthella</taxon>
    </lineage>
</organism>
<dbReference type="AlphaFoldDB" id="A0A3N0IZR3"/>
<feature type="domain" description="ABC transmembrane type-1" evidence="6">
    <location>
        <begin position="327"/>
        <end position="515"/>
    </location>
</feature>
<dbReference type="RefSeq" id="WP_114545499.1">
    <property type="nucleotide sequence ID" value="NZ_CALJMG010000105.1"/>
</dbReference>
<dbReference type="Gene3D" id="1.10.3720.10">
    <property type="entry name" value="MetI-like"/>
    <property type="match status" value="2"/>
</dbReference>
<sequence>MKRKGKLNLTRIVLAVFFLVAAVLPLLGMFSQLASPGASAVFGTEQFRIACLNSIGVSLTSTVISLVLALAMSWVLCRTNIRAKSAIAVIMTLPMLIPSLALGMGLVFLLGSNGIITNALGLDFSLYGFWGIVMGSVLYSFPSAFLLLYDVLKYEDASPYEAADVLGIPKINQFLSITLPYLRKPLISAVFATFTLVVTDYGVPLMVGGKTTTLPVLMYQEVIGLLNYNTGVAIGFVLLIPAIVAFLVDVLNADKGKSSFVSKAFDIKRNVARDALGYVVGLVASVAIILPLGSFVLVSFVQKYPIDLTVTLDNIGRAMNLNVGDYWVNSIIIACAVALLGTTLAYFAAYITARMGGRFAKLLHLVCITTLAIPGIVLGLSYVLFFKGSILYGTFAILILANLIHFFASPYLMAYNSLGKVNENLEAVGSTMGISRGSILKDVLIPQTKDTIVEMVGYFFVNCMVTISAVAFLSTTLDMPLALLITDLDAQRLTECAAFVSLLILITNIAFKLILAGVKKAMHRAGSPTASAV</sequence>
<feature type="transmembrane region" description="Helical" evidence="5">
    <location>
        <begin position="390"/>
        <end position="412"/>
    </location>
</feature>
<feature type="transmembrane region" description="Helical" evidence="5">
    <location>
        <begin position="186"/>
        <end position="208"/>
    </location>
</feature>
<comment type="subcellular location">
    <subcellularLocation>
        <location evidence="5">Cell membrane</location>
        <topology evidence="5">Multi-pass membrane protein</topology>
    </subcellularLocation>
    <subcellularLocation>
        <location evidence="1">Membrane</location>
        <topology evidence="1">Multi-pass membrane protein</topology>
    </subcellularLocation>
</comment>
<evidence type="ECO:0000313" key="10">
    <source>
        <dbReference type="Proteomes" id="UP000270112"/>
    </source>
</evidence>
<evidence type="ECO:0000256" key="4">
    <source>
        <dbReference type="ARBA" id="ARBA00023136"/>
    </source>
</evidence>
<feature type="transmembrane region" description="Helical" evidence="5">
    <location>
        <begin position="497"/>
        <end position="515"/>
    </location>
</feature>
<dbReference type="CDD" id="cd06261">
    <property type="entry name" value="TM_PBP2"/>
    <property type="match status" value="2"/>
</dbReference>
<reference evidence="8" key="3">
    <citation type="journal article" date="2019" name="Microbiol. Resour. Announc.">
        <title>Draft Genome Sequences of Type Strains of Gordonibacter faecihominis, Paraeggerthella hongkongensis, Parvibacter caecicola,Slackia equolifaciens, Slackia faecicanis, and Slackia isoflavoniconvertens.</title>
        <authorList>
            <person name="Danylec N."/>
            <person name="Stoll D.A."/>
            <person name="Dotsch A."/>
            <person name="Huch M."/>
        </authorList>
    </citation>
    <scope>NUCLEOTIDE SEQUENCE</scope>
    <source>
        <strain evidence="8">DSM 16107</strain>
    </source>
</reference>
<evidence type="ECO:0000259" key="6">
    <source>
        <dbReference type="PROSITE" id="PS50928"/>
    </source>
</evidence>
<evidence type="ECO:0000256" key="3">
    <source>
        <dbReference type="ARBA" id="ARBA00022989"/>
    </source>
</evidence>
<keyword evidence="5" id="KW-0813">Transport</keyword>
<comment type="caution">
    <text evidence="8">The sequence shown here is derived from an EMBL/GenBank/DDBJ whole genome shotgun (WGS) entry which is preliminary data.</text>
</comment>
<evidence type="ECO:0000256" key="5">
    <source>
        <dbReference type="RuleBase" id="RU363032"/>
    </source>
</evidence>
<feature type="transmembrane region" description="Helical" evidence="5">
    <location>
        <begin position="275"/>
        <end position="301"/>
    </location>
</feature>
<dbReference type="EMBL" id="QICC01000012">
    <property type="protein sequence ID" value="RNM42464.1"/>
    <property type="molecule type" value="Genomic_DNA"/>
</dbReference>
<name>A0A3N0IZR3_9ACTN</name>
<dbReference type="Proteomes" id="UP000270112">
    <property type="component" value="Unassembled WGS sequence"/>
</dbReference>
<comment type="similarity">
    <text evidence="5">Belongs to the binding-protein-dependent transport system permease family.</text>
</comment>
<feature type="transmembrane region" description="Helical" evidence="5">
    <location>
        <begin position="326"/>
        <end position="350"/>
    </location>
</feature>
<evidence type="ECO:0000256" key="1">
    <source>
        <dbReference type="ARBA" id="ARBA00004141"/>
    </source>
</evidence>
<dbReference type="GO" id="GO:0055085">
    <property type="term" value="P:transmembrane transport"/>
    <property type="evidence" value="ECO:0007669"/>
    <property type="project" value="InterPro"/>
</dbReference>
<feature type="transmembrane region" description="Helical" evidence="5">
    <location>
        <begin position="129"/>
        <end position="149"/>
    </location>
</feature>
<feature type="transmembrane region" description="Helical" evidence="5">
    <location>
        <begin position="362"/>
        <end position="384"/>
    </location>
</feature>
<evidence type="ECO:0000256" key="2">
    <source>
        <dbReference type="ARBA" id="ARBA00022692"/>
    </source>
</evidence>
<feature type="transmembrane region" description="Helical" evidence="5">
    <location>
        <begin position="228"/>
        <end position="254"/>
    </location>
</feature>
<keyword evidence="9" id="KW-1185">Reference proteome</keyword>
<dbReference type="PANTHER" id="PTHR43496">
    <property type="entry name" value="PROTEIN LPLB"/>
    <property type="match status" value="1"/>
</dbReference>
<reference evidence="10" key="2">
    <citation type="submission" date="2018-05" db="EMBL/GenBank/DDBJ databases">
        <title>Genome Sequencing of selected type strains of the family Eggerthellaceae.</title>
        <authorList>
            <person name="Danylec N."/>
            <person name="Stoll D.A."/>
            <person name="Doetsch A."/>
            <person name="Huch M."/>
        </authorList>
    </citation>
    <scope>NUCLEOTIDE SEQUENCE [LARGE SCALE GENOMIC DNA]</scope>
    <source>
        <strain evidence="10">DSM 16107</strain>
    </source>
</reference>
<dbReference type="Pfam" id="PF00528">
    <property type="entry name" value="BPD_transp_1"/>
    <property type="match status" value="2"/>
</dbReference>
<dbReference type="PROSITE" id="PS50928">
    <property type="entry name" value="ABC_TM1"/>
    <property type="match status" value="2"/>
</dbReference>
<feature type="transmembrane region" description="Helical" evidence="5">
    <location>
        <begin position="456"/>
        <end position="477"/>
    </location>
</feature>
<accession>A0A3N0IZR3</accession>
<dbReference type="InterPro" id="IPR035906">
    <property type="entry name" value="MetI-like_sf"/>
</dbReference>